<dbReference type="KEGG" id="glt:GlitD10_2560.1"/>
<dbReference type="AlphaFoldDB" id="A0A1J0AG38"/>
<evidence type="ECO:0000313" key="4">
    <source>
        <dbReference type="Proteomes" id="UP000180235"/>
    </source>
</evidence>
<evidence type="ECO:0000256" key="1">
    <source>
        <dbReference type="SAM" id="MobiDB-lite"/>
    </source>
</evidence>
<sequence>MELVQRKVAIYRRDGLYWLWWSHGGQHYVIEFGVHRGGKDWRARIIWDTNLNQAYAAGRYAHQLDPEVLELMPYLEYVHSDALKPRPHHLALDGKVFRANELPFYPPNGYGCRCRTVSVSERDLQREGRSVSEIRRGDLVPYTDERGNPGQARVEPDKGFDSIPGRSTPQQRVEMLERMVSRMPPEIGRF</sequence>
<name>A0A1J0AG38_9CYAN</name>
<dbReference type="InterPro" id="IPR006528">
    <property type="entry name" value="Phage_head_morphogenesis_dom"/>
</dbReference>
<accession>A0A1J0AG38</accession>
<evidence type="ECO:0000313" key="3">
    <source>
        <dbReference type="EMBL" id="APB34900.1"/>
    </source>
</evidence>
<keyword evidence="4" id="KW-1185">Reference proteome</keyword>
<dbReference type="RefSeq" id="WP_216634687.1">
    <property type="nucleotide sequence ID" value="NZ_CP017675.1"/>
</dbReference>
<proteinExistence type="predicted"/>
<dbReference type="Pfam" id="PF04233">
    <property type="entry name" value="Phage_Mu_F"/>
    <property type="match status" value="1"/>
</dbReference>
<feature type="non-terminal residue" evidence="3">
    <location>
        <position position="190"/>
    </location>
</feature>
<gene>
    <name evidence="3" type="ORF">GlitD10_2560</name>
</gene>
<organism evidence="3 4">
    <name type="scientific">Gloeomargarita lithophora Alchichica-D10</name>
    <dbReference type="NCBI Taxonomy" id="1188229"/>
    <lineage>
        <taxon>Bacteria</taxon>
        <taxon>Bacillati</taxon>
        <taxon>Cyanobacteriota</taxon>
        <taxon>Cyanophyceae</taxon>
        <taxon>Gloeomargaritales</taxon>
        <taxon>Gloeomargaritaceae</taxon>
        <taxon>Gloeomargarita</taxon>
    </lineage>
</organism>
<protein>
    <recommendedName>
        <fullName evidence="2">Phage head morphogenesis domain-containing protein</fullName>
    </recommendedName>
</protein>
<dbReference type="EMBL" id="CP017675">
    <property type="protein sequence ID" value="APB34900.1"/>
    <property type="molecule type" value="Genomic_DNA"/>
</dbReference>
<reference evidence="3 4" key="1">
    <citation type="submission" date="2016-10" db="EMBL/GenBank/DDBJ databases">
        <title>Description of Gloeomargarita lithophora gen. nov., sp. nov., a thylakoid-bearing basal-branching cyanobacterium with intracellular carbonates, and proposal for Gloeomargaritales ord. nov.</title>
        <authorList>
            <person name="Moreira D."/>
            <person name="Tavera R."/>
            <person name="Benzerara K."/>
            <person name="Skouri-Panet F."/>
            <person name="Couradeau E."/>
            <person name="Gerard E."/>
            <person name="Loussert C."/>
            <person name="Novelo E."/>
            <person name="Zivanovic Y."/>
            <person name="Lopez-Garcia P."/>
        </authorList>
    </citation>
    <scope>NUCLEOTIDE SEQUENCE [LARGE SCALE GENOMIC DNA]</scope>
    <source>
        <strain evidence="3 4">D10</strain>
    </source>
</reference>
<feature type="region of interest" description="Disordered" evidence="1">
    <location>
        <begin position="144"/>
        <end position="170"/>
    </location>
</feature>
<evidence type="ECO:0000259" key="2">
    <source>
        <dbReference type="Pfam" id="PF04233"/>
    </source>
</evidence>
<dbReference type="Proteomes" id="UP000180235">
    <property type="component" value="Chromosome"/>
</dbReference>
<feature type="domain" description="Phage head morphogenesis" evidence="2">
    <location>
        <begin position="41"/>
        <end position="116"/>
    </location>
</feature>